<evidence type="ECO:0000313" key="3">
    <source>
        <dbReference type="Proteomes" id="UP000007519"/>
    </source>
</evidence>
<dbReference type="Proteomes" id="UP000007519">
    <property type="component" value="Chromosome"/>
</dbReference>
<dbReference type="HOGENOM" id="CLU_369551_0_0_10"/>
<accession>H6L020</accession>
<dbReference type="AlphaFoldDB" id="H6L020"/>
<name>H6L020_SAPGL</name>
<keyword evidence="3" id="KW-1185">Reference proteome</keyword>
<dbReference type="RefSeq" id="WP_015693622.1">
    <property type="nucleotide sequence ID" value="NC_016940.1"/>
</dbReference>
<gene>
    <name evidence="2" type="ordered locus">SGRA_3300</name>
</gene>
<dbReference type="EMBL" id="CP002831">
    <property type="protein sequence ID" value="AFC26027.1"/>
    <property type="molecule type" value="Genomic_DNA"/>
</dbReference>
<sequence length="753" mass="85757">MKALAIFLLSSLFFGQLNLLQMNQRELFLAKQQQYQEDTALYEETLAQYQELYSLYQELPAEDPDRPSLKAALLKTKEGLKAFKPQLKMDKANLEQLFLALKEEDIPKTDFWVKFAQNARKVALKARKLQANIQKDEWEETLYLNDLYISFSEGKKLKVCRLIAADIKALVEQADNKPPSIFLEELAQIFERYDAVEKIKKYRAKSRFIESSIAPYVLSPNQLEPILDQALAKDDFLTEEELKEKEKELEETRKEKLAKEEQQAKEEEEYLARVKLEFDSTLSLADFIWQKAELLDSLNSLAKASQSPMAKALIEGLIVQLSGAQLGLIQLNTIEDCFAQSLAKVKVDKSLRTAEKELGYAFTFYQFQEEINGLGLKVKHLGFSYGLTAWKEQIHPAIKSLEKLIASKEIPKQMDRMLLLKQLYFLAEIVGPLESAVPLAFAKAVEKLAKEIKRADLQAALLAELSQFDDKKIEALYYKEAVKHNSKNWRNLSGRAHTAFLAIDSYKDAFKQATLPPKRSFFQREQQFRIHFAAAEGQVYSISIDSLLIPATKPKPYFKAAKLSMMLTKAGDKASSKQYVLPSSTPTIFSVEEKGNIITESSSFTVLISESLAQDFSTEKQKYKEQATVVKIKEAIERDPTDEEVVTDNIVKGIGGKKKTDFVIKQKKEEYLIREASEGEMDELKGQIEPGQQKQSIAHFQIDLQSLYKGINDAGDEIMNVSLSVQQSSMFELISIQPLDKPYKDVIISKKLR</sequence>
<dbReference type="KEGG" id="sgn:SGRA_3300"/>
<reference evidence="2 3" key="1">
    <citation type="journal article" date="2012" name="Stand. Genomic Sci.">
        <title>Complete genome sequencing and analysis of Saprospira grandis str. Lewin, a predatory marine bacterium.</title>
        <authorList>
            <person name="Saw J.H."/>
            <person name="Yuryev A."/>
            <person name="Kanbe M."/>
            <person name="Hou S."/>
            <person name="Young A.G."/>
            <person name="Aizawa S."/>
            <person name="Alam M."/>
        </authorList>
    </citation>
    <scope>NUCLEOTIDE SEQUENCE [LARGE SCALE GENOMIC DNA]</scope>
    <source>
        <strain evidence="2 3">Lewin</strain>
    </source>
</reference>
<evidence type="ECO:0000313" key="2">
    <source>
        <dbReference type="EMBL" id="AFC26027.1"/>
    </source>
</evidence>
<organism evidence="2 3">
    <name type="scientific">Saprospira grandis (strain Lewin)</name>
    <dbReference type="NCBI Taxonomy" id="984262"/>
    <lineage>
        <taxon>Bacteria</taxon>
        <taxon>Pseudomonadati</taxon>
        <taxon>Bacteroidota</taxon>
        <taxon>Saprospiria</taxon>
        <taxon>Saprospirales</taxon>
        <taxon>Saprospiraceae</taxon>
        <taxon>Saprospira</taxon>
    </lineage>
</organism>
<evidence type="ECO:0000256" key="1">
    <source>
        <dbReference type="SAM" id="Coils"/>
    </source>
</evidence>
<feature type="coiled-coil region" evidence="1">
    <location>
        <begin position="235"/>
        <end position="277"/>
    </location>
</feature>
<protein>
    <submittedName>
        <fullName evidence="2">Uncharacterized protein</fullName>
    </submittedName>
</protein>
<proteinExistence type="predicted"/>
<keyword evidence="1" id="KW-0175">Coiled coil</keyword>